<organism evidence="3">
    <name type="scientific">Mucochytrium quahogii</name>
    <dbReference type="NCBI Taxonomy" id="96639"/>
    <lineage>
        <taxon>Eukaryota</taxon>
        <taxon>Sar</taxon>
        <taxon>Stramenopiles</taxon>
        <taxon>Bigyra</taxon>
        <taxon>Labyrinthulomycetes</taxon>
        <taxon>Thraustochytrida</taxon>
        <taxon>Thraustochytriidae</taxon>
        <taxon>Mucochytrium</taxon>
    </lineage>
</organism>
<feature type="transmembrane region" description="Helical" evidence="2">
    <location>
        <begin position="156"/>
        <end position="174"/>
    </location>
</feature>
<feature type="transmembrane region" description="Helical" evidence="2">
    <location>
        <begin position="257"/>
        <end position="280"/>
    </location>
</feature>
<evidence type="ECO:0000313" key="3">
    <source>
        <dbReference type="EMBL" id="CAD9689115.1"/>
    </source>
</evidence>
<proteinExistence type="predicted"/>
<dbReference type="AlphaFoldDB" id="A0A7S2S484"/>
<name>A0A7S2S484_9STRA</name>
<feature type="transmembrane region" description="Helical" evidence="2">
    <location>
        <begin position="307"/>
        <end position="328"/>
    </location>
</feature>
<feature type="transmembrane region" description="Helical" evidence="2">
    <location>
        <begin position="186"/>
        <end position="205"/>
    </location>
</feature>
<keyword evidence="2" id="KW-1133">Transmembrane helix</keyword>
<evidence type="ECO:0000256" key="1">
    <source>
        <dbReference type="SAM" id="MobiDB-lite"/>
    </source>
</evidence>
<feature type="transmembrane region" description="Helical" evidence="2">
    <location>
        <begin position="73"/>
        <end position="98"/>
    </location>
</feature>
<gene>
    <name evidence="3" type="ORF">QSP1433_LOCUS10132</name>
</gene>
<keyword evidence="2" id="KW-0472">Membrane</keyword>
<dbReference type="EMBL" id="HBHK01016152">
    <property type="protein sequence ID" value="CAD9689115.1"/>
    <property type="molecule type" value="Transcribed_RNA"/>
</dbReference>
<accession>A0A7S2S484</accession>
<evidence type="ECO:0000256" key="2">
    <source>
        <dbReference type="SAM" id="Phobius"/>
    </source>
</evidence>
<keyword evidence="2" id="KW-0812">Transmembrane</keyword>
<feature type="transmembrane region" description="Helical" evidence="2">
    <location>
        <begin position="340"/>
        <end position="360"/>
    </location>
</feature>
<feature type="region of interest" description="Disordered" evidence="1">
    <location>
        <begin position="210"/>
        <end position="255"/>
    </location>
</feature>
<protein>
    <submittedName>
        <fullName evidence="3">Uncharacterized protein</fullName>
    </submittedName>
</protein>
<sequence>MSPPPPPEDGSGPVAGNWKEIVCSFPWDCENVGPNISLAGCYRDADANRSYCGCSAYHGLTGDNCEEFSGTSYIAMGVEIMVLVVAVGVVLLGFNTLVRMKRERKPVGAGHMAIICCLICALVRVVATSLSFLFFFTQQTWMFQFLLDTNMLTMGIQVASSLIIPLVWMEILRAKMKRVKPGKQTLIFAVVIAMLFFALGLIDILGQKAPPPPPPAPGGDTGPPGSGPPGPGSGPPGPGSGDQGNSGSDPPGPPRSVLGTLIMASNIIIPLVYPVCAYWMMSAVSHLSSKAEVEAGSSRSAKRIRNLTAVIVFAYLTNFICAQLLPGLSERSDLALLDVAAKGVILIMFLVAQLVTIKFIRDSFERASSKKTSVIAPSEVNTNTAHQSTVP</sequence>
<feature type="compositionally biased region" description="Pro residues" evidence="1">
    <location>
        <begin position="225"/>
        <end position="238"/>
    </location>
</feature>
<reference evidence="3" key="1">
    <citation type="submission" date="2021-01" db="EMBL/GenBank/DDBJ databases">
        <authorList>
            <person name="Corre E."/>
            <person name="Pelletier E."/>
            <person name="Niang G."/>
            <person name="Scheremetjew M."/>
            <person name="Finn R."/>
            <person name="Kale V."/>
            <person name="Holt S."/>
            <person name="Cochrane G."/>
            <person name="Meng A."/>
            <person name="Brown T."/>
            <person name="Cohen L."/>
        </authorList>
    </citation>
    <scope>NUCLEOTIDE SEQUENCE</scope>
    <source>
        <strain evidence="3">NY070348D</strain>
    </source>
</reference>
<feature type="transmembrane region" description="Helical" evidence="2">
    <location>
        <begin position="110"/>
        <end position="136"/>
    </location>
</feature>